<feature type="non-terminal residue" evidence="2">
    <location>
        <position position="1"/>
    </location>
</feature>
<reference evidence="2" key="1">
    <citation type="journal article" date="2019" name="Sci. Rep.">
        <title>Draft genome of Tanacetum cinerariifolium, the natural source of mosquito coil.</title>
        <authorList>
            <person name="Yamashiro T."/>
            <person name="Shiraishi A."/>
            <person name="Satake H."/>
            <person name="Nakayama K."/>
        </authorList>
    </citation>
    <scope>NUCLEOTIDE SEQUENCE</scope>
</reference>
<organism evidence="2">
    <name type="scientific">Tanacetum cinerariifolium</name>
    <name type="common">Dalmatian daisy</name>
    <name type="synonym">Chrysanthemum cinerariifolium</name>
    <dbReference type="NCBI Taxonomy" id="118510"/>
    <lineage>
        <taxon>Eukaryota</taxon>
        <taxon>Viridiplantae</taxon>
        <taxon>Streptophyta</taxon>
        <taxon>Embryophyta</taxon>
        <taxon>Tracheophyta</taxon>
        <taxon>Spermatophyta</taxon>
        <taxon>Magnoliopsida</taxon>
        <taxon>eudicotyledons</taxon>
        <taxon>Gunneridae</taxon>
        <taxon>Pentapetalae</taxon>
        <taxon>asterids</taxon>
        <taxon>campanulids</taxon>
        <taxon>Asterales</taxon>
        <taxon>Asteraceae</taxon>
        <taxon>Asteroideae</taxon>
        <taxon>Anthemideae</taxon>
        <taxon>Anthemidinae</taxon>
        <taxon>Tanacetum</taxon>
    </lineage>
</organism>
<sequence length="80" mass="9521">LKKYSKKDKSEQNGKRGEAGKRLKQLQWIEQEKPKKNAKRMVENAYTVKKLFKFKEEKRRQRLKVQIDQSSSRGAQTVKV</sequence>
<comment type="caution">
    <text evidence="2">The sequence shown here is derived from an EMBL/GenBank/DDBJ whole genome shotgun (WGS) entry which is preliminary data.</text>
</comment>
<evidence type="ECO:0000313" key="2">
    <source>
        <dbReference type="EMBL" id="GFD14596.1"/>
    </source>
</evidence>
<dbReference type="AlphaFoldDB" id="A0A699TZQ5"/>
<feature type="region of interest" description="Disordered" evidence="1">
    <location>
        <begin position="1"/>
        <end position="24"/>
    </location>
</feature>
<proteinExistence type="predicted"/>
<dbReference type="EMBL" id="BKCJ011280528">
    <property type="protein sequence ID" value="GFD14596.1"/>
    <property type="molecule type" value="Genomic_DNA"/>
</dbReference>
<evidence type="ECO:0000256" key="1">
    <source>
        <dbReference type="SAM" id="MobiDB-lite"/>
    </source>
</evidence>
<protein>
    <submittedName>
        <fullName evidence="2">Uncharacterized protein</fullName>
    </submittedName>
</protein>
<gene>
    <name evidence="2" type="ORF">Tci_886565</name>
</gene>
<name>A0A699TZQ5_TANCI</name>
<feature type="compositionally biased region" description="Basic and acidic residues" evidence="1">
    <location>
        <begin position="7"/>
        <end position="21"/>
    </location>
</feature>
<accession>A0A699TZQ5</accession>